<feature type="domain" description="SEFIR" evidence="1">
    <location>
        <begin position="3"/>
        <end position="135"/>
    </location>
</feature>
<evidence type="ECO:0000313" key="3">
    <source>
        <dbReference type="Proteomes" id="UP001262582"/>
    </source>
</evidence>
<proteinExistence type="predicted"/>
<evidence type="ECO:0000259" key="1">
    <source>
        <dbReference type="PROSITE" id="PS51534"/>
    </source>
</evidence>
<dbReference type="InterPro" id="IPR013568">
    <property type="entry name" value="SEFIR_dom"/>
</dbReference>
<dbReference type="Pfam" id="PF13676">
    <property type="entry name" value="TIR_2"/>
    <property type="match status" value="1"/>
</dbReference>
<name>A0ABU3DAX4_9FLAO</name>
<organism evidence="2 3">
    <name type="scientific">Autumnicola musiva</name>
    <dbReference type="NCBI Taxonomy" id="3075589"/>
    <lineage>
        <taxon>Bacteria</taxon>
        <taxon>Pseudomonadati</taxon>
        <taxon>Bacteroidota</taxon>
        <taxon>Flavobacteriia</taxon>
        <taxon>Flavobacteriales</taxon>
        <taxon>Flavobacteriaceae</taxon>
        <taxon>Autumnicola</taxon>
    </lineage>
</organism>
<dbReference type="InterPro" id="IPR000157">
    <property type="entry name" value="TIR_dom"/>
</dbReference>
<protein>
    <submittedName>
        <fullName evidence="2">Toll/interleukin-1 receptor domain-containing protein</fullName>
    </submittedName>
</protein>
<dbReference type="Gene3D" id="3.40.50.10140">
    <property type="entry name" value="Toll/interleukin-1 receptor homology (TIR) domain"/>
    <property type="match status" value="1"/>
</dbReference>
<dbReference type="RefSeq" id="WP_311505017.1">
    <property type="nucleotide sequence ID" value="NZ_JAVRHK010000030.1"/>
</dbReference>
<reference evidence="2 3" key="1">
    <citation type="submission" date="2023-09" db="EMBL/GenBank/DDBJ databases">
        <authorList>
            <person name="Rey-Velasco X."/>
        </authorList>
    </citation>
    <scope>NUCLEOTIDE SEQUENCE [LARGE SCALE GENOMIC DNA]</scope>
    <source>
        <strain evidence="2 3">F117</strain>
    </source>
</reference>
<evidence type="ECO:0000313" key="2">
    <source>
        <dbReference type="EMBL" id="MDT0678685.1"/>
    </source>
</evidence>
<keyword evidence="2" id="KW-0675">Receptor</keyword>
<dbReference type="PROSITE" id="PS51534">
    <property type="entry name" value="SEFIR"/>
    <property type="match status" value="1"/>
</dbReference>
<dbReference type="Proteomes" id="UP001262582">
    <property type="component" value="Unassembled WGS sequence"/>
</dbReference>
<dbReference type="SUPFAM" id="SSF52200">
    <property type="entry name" value="Toll/Interleukin receptor TIR domain"/>
    <property type="match status" value="1"/>
</dbReference>
<sequence>MSHPTAFISYAWESPELKKWVKDLAKKLREEGVDVKLDQWELEPGDQMTHFMEKSVRENNYILIICTPSYKNKSEERKGGVGYEGDIMTGEVLESANHRKFIPILKTGNKNNAIPSWLKGKYFIDLTIEEDFDKNYPDLITTIFNAREKAPPLGKPKFQSKEREFENNILKSQEVKIKGILIDEVTQPKLDGTRGSALYKIPFELNKRPDYEWIDIFIKTWNLPPKFSTMHRPGIATVVGNKIMLDGTEIEEVEKYHKETLKLCIQVANEEYSKIVEKRNDIEAQKAKDREEQLRKIRDFNNRMDF</sequence>
<gene>
    <name evidence="2" type="ORF">RM539_19075</name>
</gene>
<accession>A0ABU3DAX4</accession>
<dbReference type="InterPro" id="IPR035897">
    <property type="entry name" value="Toll_tir_struct_dom_sf"/>
</dbReference>
<keyword evidence="3" id="KW-1185">Reference proteome</keyword>
<dbReference type="EMBL" id="JAVRHK010000030">
    <property type="protein sequence ID" value="MDT0678685.1"/>
    <property type="molecule type" value="Genomic_DNA"/>
</dbReference>
<comment type="caution">
    <text evidence="2">The sequence shown here is derived from an EMBL/GenBank/DDBJ whole genome shotgun (WGS) entry which is preliminary data.</text>
</comment>